<organism evidence="2">
    <name type="scientific">marine sediment metagenome</name>
    <dbReference type="NCBI Taxonomy" id="412755"/>
    <lineage>
        <taxon>unclassified sequences</taxon>
        <taxon>metagenomes</taxon>
        <taxon>ecological metagenomes</taxon>
    </lineage>
</organism>
<reference evidence="2" key="1">
    <citation type="journal article" date="2015" name="Nature">
        <title>Complex archaea that bridge the gap between prokaryotes and eukaryotes.</title>
        <authorList>
            <person name="Spang A."/>
            <person name="Saw J.H."/>
            <person name="Jorgensen S.L."/>
            <person name="Zaremba-Niedzwiedzka K."/>
            <person name="Martijn J."/>
            <person name="Lind A.E."/>
            <person name="van Eijk R."/>
            <person name="Schleper C."/>
            <person name="Guy L."/>
            <person name="Ettema T.J."/>
        </authorList>
    </citation>
    <scope>NUCLEOTIDE SEQUENCE</scope>
</reference>
<feature type="region of interest" description="Disordered" evidence="1">
    <location>
        <begin position="113"/>
        <end position="136"/>
    </location>
</feature>
<sequence>ALALANQEGERAMVLSKQIAALREAAQSFADNALRPSDLDPKVSDDEYIASYRRTRTKLEAVLTDTEEAASQYQLVDDEHVVVRFKDASLAVAFVEDHLKGRLSPQVYPGWLKALSAPPPQPSRKRASRRGSDDLR</sequence>
<proteinExistence type="predicted"/>
<gene>
    <name evidence="2" type="ORF">LCGC14_2996010</name>
</gene>
<dbReference type="EMBL" id="LAZR01061596">
    <property type="protein sequence ID" value="KKK63264.1"/>
    <property type="molecule type" value="Genomic_DNA"/>
</dbReference>
<protein>
    <submittedName>
        <fullName evidence="2">Uncharacterized protein</fullName>
    </submittedName>
</protein>
<evidence type="ECO:0000313" key="2">
    <source>
        <dbReference type="EMBL" id="KKK63264.1"/>
    </source>
</evidence>
<comment type="caution">
    <text evidence="2">The sequence shown here is derived from an EMBL/GenBank/DDBJ whole genome shotgun (WGS) entry which is preliminary data.</text>
</comment>
<dbReference type="AlphaFoldDB" id="A0A0F8Z9X7"/>
<feature type="non-terminal residue" evidence="2">
    <location>
        <position position="1"/>
    </location>
</feature>
<accession>A0A0F8Z9X7</accession>
<evidence type="ECO:0000256" key="1">
    <source>
        <dbReference type="SAM" id="MobiDB-lite"/>
    </source>
</evidence>
<name>A0A0F8Z9X7_9ZZZZ</name>